<name>A0A2H3I2A3_FUSOX</name>
<evidence type="ECO:0000313" key="3">
    <source>
        <dbReference type="Proteomes" id="UP000219602"/>
    </source>
</evidence>
<dbReference type="Proteomes" id="UP000219602">
    <property type="component" value="Chromosome 1"/>
</dbReference>
<evidence type="ECO:0000256" key="1">
    <source>
        <dbReference type="SAM" id="Phobius"/>
    </source>
</evidence>
<accession>A0A2H3I2A3</accession>
<reference evidence="2 3" key="2">
    <citation type="journal article" date="2017" name="Sci. Rep.">
        <title>A mobile pathogenicity chromosome in Fusarium oxysporum for infection of multiple cucurbit species.</title>
        <authorList>
            <person name="van Dam P."/>
            <person name="Fokkens L."/>
            <person name="Ayukawa Y."/>
            <person name="van der Gragt M."/>
            <person name="Ter Horst A."/>
            <person name="Brankovics B."/>
            <person name="Houterman P.M."/>
            <person name="Arie T."/>
            <person name="Rep M."/>
        </authorList>
    </citation>
    <scope>NUCLEOTIDE SEQUENCE [LARGE SCALE GENOMIC DNA]</scope>
    <source>
        <strain evidence="2 3">Forc016</strain>
    </source>
</reference>
<proteinExistence type="predicted"/>
<gene>
    <name evidence="2" type="ORF">AU210_001715</name>
</gene>
<reference evidence="2 3" key="1">
    <citation type="journal article" date="2016" name="Environ. Microbiol.">
        <title>Effector profiles distinguish formae speciales of Fusarium oxysporum.</title>
        <authorList>
            <person name="van Dam P."/>
            <person name="Fokkens L."/>
            <person name="Schmidt S.M."/>
            <person name="Linmans J.H."/>
            <person name="Kistler H.C."/>
            <person name="Ma L.J."/>
            <person name="Rep M."/>
        </authorList>
    </citation>
    <scope>NUCLEOTIDE SEQUENCE [LARGE SCALE GENOMIC DNA]</scope>
    <source>
        <strain evidence="2 3">Forc016</strain>
    </source>
</reference>
<dbReference type="EMBL" id="MABQ02000001">
    <property type="protein sequence ID" value="PCD46308.1"/>
    <property type="molecule type" value="Genomic_DNA"/>
</dbReference>
<organism evidence="2 3">
    <name type="scientific">Fusarium oxysporum f. sp. radicis-cucumerinum</name>
    <dbReference type="NCBI Taxonomy" id="327505"/>
    <lineage>
        <taxon>Eukaryota</taxon>
        <taxon>Fungi</taxon>
        <taxon>Dikarya</taxon>
        <taxon>Ascomycota</taxon>
        <taxon>Pezizomycotina</taxon>
        <taxon>Sordariomycetes</taxon>
        <taxon>Hypocreomycetidae</taxon>
        <taxon>Hypocreales</taxon>
        <taxon>Nectriaceae</taxon>
        <taxon>Fusarium</taxon>
        <taxon>Fusarium oxysporum species complex</taxon>
    </lineage>
</organism>
<dbReference type="AlphaFoldDB" id="A0A2H3I2A3"/>
<keyword evidence="1" id="KW-0472">Membrane</keyword>
<sequence>MVQLSTDAIITLVSTIPGLIVSCLSAWFAYLALQRRPIPQSDIETAAMLFMIPRKFSIPASALSHTDTERTLTSGDVLQLPPATSQRCLEPTHSPVLEHAEPAADGTLAKQTFTEEGVLDYRRSKIHEIKFKYRHYELALWLRQGPKDTDGATIIGDRMLQFMDPYPQETGLQQMSREALLATVVNFRLVMAVSTDNMVAHFKLKRPLDQTCLEWDMPRWPERQSNLTRSNEFYNLFKTEEDIETEAGLLWSRYIRFRLYLRAAHYETYVAEEIISTPRNISNVLVDIERVFYYILDRVEKSASVCKKTVDEAKQEYRDEVLSRSMPRERFESLQNMIQQLYDVVYDGYAVVEPEGNSR</sequence>
<feature type="transmembrane region" description="Helical" evidence="1">
    <location>
        <begin position="12"/>
        <end position="33"/>
    </location>
</feature>
<evidence type="ECO:0000313" key="2">
    <source>
        <dbReference type="EMBL" id="PCD46308.1"/>
    </source>
</evidence>
<protein>
    <submittedName>
        <fullName evidence="2">Uncharacterized protein</fullName>
    </submittedName>
</protein>
<keyword evidence="1" id="KW-1133">Transmembrane helix</keyword>
<comment type="caution">
    <text evidence="2">The sequence shown here is derived from an EMBL/GenBank/DDBJ whole genome shotgun (WGS) entry which is preliminary data.</text>
</comment>
<keyword evidence="1" id="KW-0812">Transmembrane</keyword>